<dbReference type="AlphaFoldDB" id="A0A8E1QX40"/>
<dbReference type="Proteomes" id="UP000036951">
    <property type="component" value="Unassembled WGS sequence"/>
</dbReference>
<accession>A0A8E1QX40</accession>
<dbReference type="InterPro" id="IPR003423">
    <property type="entry name" value="OMP_efflux"/>
</dbReference>
<dbReference type="Pfam" id="PF02321">
    <property type="entry name" value="OEP"/>
    <property type="match status" value="2"/>
</dbReference>
<comment type="similarity">
    <text evidence="1 2">Belongs to the outer membrane factor (OMF) (TC 1.B.17) family.</text>
</comment>
<dbReference type="OrthoDB" id="9770517at2"/>
<dbReference type="InterPro" id="IPR010131">
    <property type="entry name" value="MdtP/NodT-like"/>
</dbReference>
<gene>
    <name evidence="3" type="ORF">ACU52_08260</name>
</gene>
<evidence type="ECO:0000256" key="2">
    <source>
        <dbReference type="RuleBase" id="RU362097"/>
    </source>
</evidence>
<keyword evidence="2" id="KW-1134">Transmembrane beta strand</keyword>
<dbReference type="SUPFAM" id="SSF56954">
    <property type="entry name" value="Outer membrane efflux proteins (OEP)"/>
    <property type="match status" value="1"/>
</dbReference>
<name>A0A8E1QX40_9BACT</name>
<keyword evidence="4" id="KW-1185">Reference proteome</keyword>
<dbReference type="Gene3D" id="1.20.1600.10">
    <property type="entry name" value="Outer membrane efflux proteins (OEP)"/>
    <property type="match status" value="1"/>
</dbReference>
<protein>
    <submittedName>
        <fullName evidence="3">Multidrug transporter</fullName>
    </submittedName>
</protein>
<comment type="caution">
    <text evidence="3">The sequence shown here is derived from an EMBL/GenBank/DDBJ whole genome shotgun (WGS) entry which is preliminary data.</text>
</comment>
<dbReference type="NCBIfam" id="TIGR01845">
    <property type="entry name" value="outer_NodT"/>
    <property type="match status" value="1"/>
</dbReference>
<dbReference type="PANTHER" id="PTHR30203">
    <property type="entry name" value="OUTER MEMBRANE CATION EFFLUX PROTEIN"/>
    <property type="match status" value="1"/>
</dbReference>
<organism evidence="3 4">
    <name type="scientific">Xylanibacter rarus</name>
    <dbReference type="NCBI Taxonomy" id="1676614"/>
    <lineage>
        <taxon>Bacteria</taxon>
        <taxon>Pseudomonadati</taxon>
        <taxon>Bacteroidota</taxon>
        <taxon>Bacteroidia</taxon>
        <taxon>Bacteroidales</taxon>
        <taxon>Prevotellaceae</taxon>
        <taxon>Xylanibacter</taxon>
    </lineage>
</organism>
<dbReference type="Gene3D" id="2.20.200.10">
    <property type="entry name" value="Outer membrane efflux proteins (OEP)"/>
    <property type="match status" value="1"/>
</dbReference>
<evidence type="ECO:0000256" key="1">
    <source>
        <dbReference type="ARBA" id="ARBA00007613"/>
    </source>
</evidence>
<dbReference type="PANTHER" id="PTHR30203:SF33">
    <property type="entry name" value="BLR4455 PROTEIN"/>
    <property type="match status" value="1"/>
</dbReference>
<evidence type="ECO:0000313" key="4">
    <source>
        <dbReference type="Proteomes" id="UP000036951"/>
    </source>
</evidence>
<dbReference type="EMBL" id="LFQU01000014">
    <property type="protein sequence ID" value="KOO68355.1"/>
    <property type="molecule type" value="Genomic_DNA"/>
</dbReference>
<dbReference type="GO" id="GO:0015562">
    <property type="term" value="F:efflux transmembrane transporter activity"/>
    <property type="evidence" value="ECO:0007669"/>
    <property type="project" value="InterPro"/>
</dbReference>
<sequence>MRKAFYMIFAAVMMCSCGIYTKYEPQTSVPDNLYGDSLSYGTDTASLGNVYWRELFTDTLLQNLIEEGLANNTDYKSAQLRIEEAEATLLAAKLAYLPSFAFAPQGSVSSFDNQKATQTYQLPITASWELDVFGRIRNAKLQAKALYAKSIDYKQAVRTQLIASIANAYYTLQMLDAQLDLTERTMASWEETVETARALMKAGQYNEAAVAQMEASLHGVRASVLDIKEQINQTENSLSIILGEAPQKHQRGKLCQMQLDCDITVGVPLQMLSNRPDVRSAERSLESAFYATNQARSAFYPQITLSGSVGWTNAVGSAILNPGKFLAEALGSLTLPLFNKGQNVAQLRISKAQQEEARLAFQQALLNAGSEVNDALTAYQTSHAKTSIYSKQVESLQTALRSTKLLMQHGNTNYLEVLTAQQSLLNAELQQVANMFIEVQSVISLYQALGGGRD</sequence>
<dbReference type="GO" id="GO:0005886">
    <property type="term" value="C:plasma membrane"/>
    <property type="evidence" value="ECO:0007669"/>
    <property type="project" value="UniProtKB-SubCell"/>
</dbReference>
<comment type="subcellular location">
    <subcellularLocation>
        <location evidence="2">Cell membrane</location>
        <topology evidence="2">Lipid-anchor</topology>
    </subcellularLocation>
</comment>
<keyword evidence="2" id="KW-0472">Membrane</keyword>
<keyword evidence="2" id="KW-0812">Transmembrane</keyword>
<proteinExistence type="inferred from homology"/>
<reference evidence="3 4" key="1">
    <citation type="submission" date="2015-06" db="EMBL/GenBank/DDBJ databases">
        <title>Prevotella sp. 109, sp. nov., a novel member of the family Prevotellaceae isolated from human faeces.</title>
        <authorList>
            <person name="Shkoporov A.N."/>
            <person name="Chaplin A.V."/>
            <person name="Kafarskaia L.I."/>
            <person name="Efimov B.A."/>
        </authorList>
    </citation>
    <scope>NUCLEOTIDE SEQUENCE [LARGE SCALE GENOMIC DNA]</scope>
    <source>
        <strain evidence="3 4">109</strain>
    </source>
</reference>
<keyword evidence="2" id="KW-0449">Lipoprotein</keyword>
<dbReference type="PROSITE" id="PS51257">
    <property type="entry name" value="PROKAR_LIPOPROTEIN"/>
    <property type="match status" value="1"/>
</dbReference>
<dbReference type="RefSeq" id="WP_053398484.1">
    <property type="nucleotide sequence ID" value="NZ_LFQU01000014.1"/>
</dbReference>
<keyword evidence="2" id="KW-0564">Palmitate</keyword>
<evidence type="ECO:0000313" key="3">
    <source>
        <dbReference type="EMBL" id="KOO68355.1"/>
    </source>
</evidence>